<reference evidence="1" key="1">
    <citation type="journal article" date="2021" name="Proc. Natl. Acad. Sci. U.S.A.">
        <title>A Catalog of Tens of Thousands of Viruses from Human Metagenomes Reveals Hidden Associations with Chronic Diseases.</title>
        <authorList>
            <person name="Tisza M.J."/>
            <person name="Buck C.B."/>
        </authorList>
    </citation>
    <scope>NUCLEOTIDE SEQUENCE</scope>
    <source>
        <strain evidence="1">CtwNf2</strain>
    </source>
</reference>
<accession>A0A8S5RRQ0</accession>
<proteinExistence type="predicted"/>
<dbReference type="EMBL" id="BK057791">
    <property type="protein sequence ID" value="DAE91945.1"/>
    <property type="molecule type" value="Genomic_DNA"/>
</dbReference>
<evidence type="ECO:0000313" key="1">
    <source>
        <dbReference type="EMBL" id="DAE91945.1"/>
    </source>
</evidence>
<organism evidence="1">
    <name type="scientific">Siphoviridae sp. ctwNf2</name>
    <dbReference type="NCBI Taxonomy" id="2827597"/>
    <lineage>
        <taxon>Viruses</taxon>
        <taxon>Duplodnaviria</taxon>
        <taxon>Heunggongvirae</taxon>
        <taxon>Uroviricota</taxon>
        <taxon>Caudoviricetes</taxon>
    </lineage>
</organism>
<protein>
    <submittedName>
        <fullName evidence="1">Uncharacterized protein</fullName>
    </submittedName>
</protein>
<sequence>MRQGNACWKKEEHAMTSLFGKMKEPSKFTIRPYSDYERYQYKYDNQFRTRINGEMCIYNTIQIIKRYNPKIFVIENPAFGRIWEYIEDIIGFDLPYENLTYYSDYGFDYKKPTRFSSNIDLRLKQIGSKSTISWKNTRGYNERSNIPIPLILDILKRCNETLRGEL</sequence>
<name>A0A8S5RRQ0_9CAUD</name>